<dbReference type="RefSeq" id="WP_100714309.1">
    <property type="nucleotide sequence ID" value="NZ_NPDY01000011.1"/>
</dbReference>
<dbReference type="OrthoDB" id="514259at2"/>
<sequence length="108" mass="11899">MKSIKYLSTILAILLFTVLGLQAGSVGSDCTMKGKKLYGKVQFVTSFPDIKAQVVTSFPDLKVQKVTSFPDSCGKWEEVTSFPDIKVQIVDSFPDIKIQYVNSFPGVN</sequence>
<accession>A0A2M9ZK00</accession>
<keyword evidence="4" id="KW-1185">Reference proteome</keyword>
<dbReference type="EMBL" id="NPDY01000011">
    <property type="protein sequence ID" value="PJZ69256.1"/>
    <property type="molecule type" value="Genomic_DNA"/>
</dbReference>
<organism evidence="3 5">
    <name type="scientific">Leptospira perolatii</name>
    <dbReference type="NCBI Taxonomy" id="2023191"/>
    <lineage>
        <taxon>Bacteria</taxon>
        <taxon>Pseudomonadati</taxon>
        <taxon>Spirochaetota</taxon>
        <taxon>Spirochaetia</taxon>
        <taxon>Leptospirales</taxon>
        <taxon>Leptospiraceae</taxon>
        <taxon>Leptospira</taxon>
    </lineage>
</organism>
<evidence type="ECO:0000313" key="5">
    <source>
        <dbReference type="Proteomes" id="UP000231990"/>
    </source>
</evidence>
<reference evidence="4 5" key="1">
    <citation type="submission" date="2017-07" db="EMBL/GenBank/DDBJ databases">
        <title>Leptospira spp. isolated from tropical soils.</title>
        <authorList>
            <person name="Thibeaux R."/>
            <person name="Iraola G."/>
            <person name="Ferres I."/>
            <person name="Bierque E."/>
            <person name="Girault D."/>
            <person name="Soupe-Gilbert M.-E."/>
            <person name="Picardeau M."/>
            <person name="Goarant C."/>
        </authorList>
    </citation>
    <scope>NUCLEOTIDE SEQUENCE [LARGE SCALE GENOMIC DNA]</scope>
    <source>
        <strain evidence="3 5">FH1-B-B1</strain>
        <strain evidence="2 4">FH1-B-C1</strain>
    </source>
</reference>
<dbReference type="AlphaFoldDB" id="A0A2M9ZK00"/>
<protein>
    <recommendedName>
        <fullName evidence="1">7(1) septoil knot domain-containing protein</fullName>
    </recommendedName>
</protein>
<dbReference type="Proteomes" id="UP000231990">
    <property type="component" value="Unassembled WGS sequence"/>
</dbReference>
<feature type="domain" description="7(1) septoil knot" evidence="1">
    <location>
        <begin position="34"/>
        <end position="108"/>
    </location>
</feature>
<evidence type="ECO:0000259" key="1">
    <source>
        <dbReference type="Pfam" id="PF19647"/>
    </source>
</evidence>
<dbReference type="Proteomes" id="UP000231962">
    <property type="component" value="Unassembled WGS sequence"/>
</dbReference>
<evidence type="ECO:0000313" key="3">
    <source>
        <dbReference type="EMBL" id="PJZ72362.1"/>
    </source>
</evidence>
<evidence type="ECO:0000313" key="2">
    <source>
        <dbReference type="EMBL" id="PJZ69256.1"/>
    </source>
</evidence>
<dbReference type="EMBL" id="NPDZ01000010">
    <property type="protein sequence ID" value="PJZ72362.1"/>
    <property type="molecule type" value="Genomic_DNA"/>
</dbReference>
<gene>
    <name evidence="2" type="ORF">CH360_12115</name>
    <name evidence="3" type="ORF">CH373_14505</name>
</gene>
<proteinExistence type="predicted"/>
<comment type="caution">
    <text evidence="3">The sequence shown here is derived from an EMBL/GenBank/DDBJ whole genome shotgun (WGS) entry which is preliminary data.</text>
</comment>
<evidence type="ECO:0000313" key="4">
    <source>
        <dbReference type="Proteomes" id="UP000231962"/>
    </source>
</evidence>
<dbReference type="InterPro" id="IPR046148">
    <property type="entry name" value="Septknot"/>
</dbReference>
<dbReference type="Pfam" id="PF19647">
    <property type="entry name" value="Septknot"/>
    <property type="match status" value="1"/>
</dbReference>
<name>A0A2M9ZK00_9LEPT</name>